<dbReference type="SUPFAM" id="SSF54001">
    <property type="entry name" value="Cysteine proteinases"/>
    <property type="match status" value="1"/>
</dbReference>
<gene>
    <name evidence="2" type="ORF">C3F09_06555</name>
</gene>
<organism evidence="2 3">
    <name type="scientific">candidate division GN15 bacterium</name>
    <dbReference type="NCBI Taxonomy" id="2072418"/>
    <lineage>
        <taxon>Bacteria</taxon>
        <taxon>candidate division GN15</taxon>
    </lineage>
</organism>
<protein>
    <recommendedName>
        <fullName evidence="1">Transglutaminase-like domain-containing protein</fullName>
    </recommendedName>
</protein>
<name>A0A855X606_9BACT</name>
<accession>A0A855X606</accession>
<dbReference type="InterPro" id="IPR038765">
    <property type="entry name" value="Papain-like_cys_pep_sf"/>
</dbReference>
<dbReference type="EMBL" id="PQAP01000083">
    <property type="protein sequence ID" value="PWB72500.1"/>
    <property type="molecule type" value="Genomic_DNA"/>
</dbReference>
<dbReference type="Pfam" id="PF01841">
    <property type="entry name" value="Transglut_core"/>
    <property type="match status" value="1"/>
</dbReference>
<comment type="caution">
    <text evidence="2">The sequence shown here is derived from an EMBL/GenBank/DDBJ whole genome shotgun (WGS) entry which is preliminary data.</text>
</comment>
<proteinExistence type="predicted"/>
<dbReference type="InterPro" id="IPR002931">
    <property type="entry name" value="Transglutaminase-like"/>
</dbReference>
<evidence type="ECO:0000259" key="1">
    <source>
        <dbReference type="Pfam" id="PF01841"/>
    </source>
</evidence>
<evidence type="ECO:0000313" key="3">
    <source>
        <dbReference type="Proteomes" id="UP000250918"/>
    </source>
</evidence>
<reference evidence="2 3" key="1">
    <citation type="journal article" date="2018" name="ISME J.">
        <title>A methanotrophic archaeon couples anaerobic oxidation of methane to Fe(III) reduction.</title>
        <authorList>
            <person name="Cai C."/>
            <person name="Leu A.O."/>
            <person name="Xie G.J."/>
            <person name="Guo J."/>
            <person name="Feng Y."/>
            <person name="Zhao J.X."/>
            <person name="Tyson G.W."/>
            <person name="Yuan Z."/>
            <person name="Hu S."/>
        </authorList>
    </citation>
    <scope>NUCLEOTIDE SEQUENCE [LARGE SCALE GENOMIC DNA]</scope>
    <source>
        <strain evidence="2">FeB_12</strain>
    </source>
</reference>
<dbReference type="AlphaFoldDB" id="A0A855X606"/>
<evidence type="ECO:0000313" key="2">
    <source>
        <dbReference type="EMBL" id="PWB72500.1"/>
    </source>
</evidence>
<dbReference type="PANTHER" id="PTHR35532:SF5">
    <property type="entry name" value="CARBOHYDRATE-BINDING DOMAIN-CONTAINING PROTEIN"/>
    <property type="match status" value="1"/>
</dbReference>
<feature type="non-terminal residue" evidence="2">
    <location>
        <position position="1"/>
    </location>
</feature>
<dbReference type="PANTHER" id="PTHR35532">
    <property type="entry name" value="SIMILAR TO POLYHYDROXYALKANOATE DEPOLYMERASE"/>
    <property type="match status" value="1"/>
</dbReference>
<sequence>FCRYVLPYRGSNEPLDPWRKSLFDQYSGLSKTLKDSTDPVAAARVINNDLISWFKFDSRYYYHPTDQGITEMRAAKMGRCEDMTNLTIYAMRANGLAVTSDYTPFWSDTSNNHAWNSILLPDGKVVPFMGAEANPGEYTLAHKAAKIYRKTFENHPENLTFQDRKQKKIPGWLSGKSYIDVTPDYMRTCDLSVDLTVPVPDSIDIAYLCVFNTGEWQPIQWGKINRQSVTFSAMGTNVAYLPAYYLNEKIVPAGPPFICRDDCSRTILAPEQGNAVTVQLLSVGRTKPDGDIAGKMKSHLTAGKEYELMYWDGDWKSQGKATATDMPLQFDNVPAGCLYRLVATDSDNEERIFTLDGLLQVWW</sequence>
<dbReference type="Proteomes" id="UP000250918">
    <property type="component" value="Unassembled WGS sequence"/>
</dbReference>
<dbReference type="Gene3D" id="3.10.620.30">
    <property type="match status" value="1"/>
</dbReference>
<feature type="domain" description="Transglutaminase-like" evidence="1">
    <location>
        <begin position="34"/>
        <end position="126"/>
    </location>
</feature>